<evidence type="ECO:0000256" key="4">
    <source>
        <dbReference type="ARBA" id="ARBA00022989"/>
    </source>
</evidence>
<keyword evidence="4 6" id="KW-1133">Transmembrane helix</keyword>
<dbReference type="InterPro" id="IPR036259">
    <property type="entry name" value="MFS_trans_sf"/>
</dbReference>
<reference evidence="7 8" key="1">
    <citation type="submission" date="2024-07" db="EMBL/GenBank/DDBJ databases">
        <title>Draft Genome Sequence of Ferrimicrobium acidiphilum Strain YE2023, Isolated from a Pulp of Bioleach Reactor.</title>
        <authorList>
            <person name="Elkina Y.A."/>
            <person name="Bulaeva A.G."/>
            <person name="Beletsky A.V."/>
            <person name="Mardanov A.V."/>
        </authorList>
    </citation>
    <scope>NUCLEOTIDE SEQUENCE [LARGE SCALE GENOMIC DNA]</scope>
    <source>
        <strain evidence="7 8">YE2023</strain>
    </source>
</reference>
<evidence type="ECO:0000256" key="1">
    <source>
        <dbReference type="ARBA" id="ARBA00004651"/>
    </source>
</evidence>
<feature type="transmembrane region" description="Helical" evidence="6">
    <location>
        <begin position="278"/>
        <end position="298"/>
    </location>
</feature>
<feature type="transmembrane region" description="Helical" evidence="6">
    <location>
        <begin position="168"/>
        <end position="187"/>
    </location>
</feature>
<keyword evidence="2" id="KW-1003">Cell membrane</keyword>
<feature type="transmembrane region" description="Helical" evidence="6">
    <location>
        <begin position="376"/>
        <end position="395"/>
    </location>
</feature>
<dbReference type="InterPro" id="IPR011701">
    <property type="entry name" value="MFS"/>
</dbReference>
<dbReference type="PANTHER" id="PTHR23513:SF18">
    <property type="entry name" value="INTEGRAL MEMBRANE PROTEIN"/>
    <property type="match status" value="1"/>
</dbReference>
<evidence type="ECO:0000256" key="5">
    <source>
        <dbReference type="ARBA" id="ARBA00023136"/>
    </source>
</evidence>
<organism evidence="7 8">
    <name type="scientific">Ferrimicrobium acidiphilum</name>
    <dbReference type="NCBI Taxonomy" id="121039"/>
    <lineage>
        <taxon>Bacteria</taxon>
        <taxon>Bacillati</taxon>
        <taxon>Actinomycetota</taxon>
        <taxon>Acidimicrobiia</taxon>
        <taxon>Acidimicrobiales</taxon>
        <taxon>Acidimicrobiaceae</taxon>
        <taxon>Ferrimicrobium</taxon>
    </lineage>
</organism>
<feature type="transmembrane region" description="Helical" evidence="6">
    <location>
        <begin position="241"/>
        <end position="266"/>
    </location>
</feature>
<feature type="transmembrane region" description="Helical" evidence="6">
    <location>
        <begin position="336"/>
        <end position="355"/>
    </location>
</feature>
<sequence length="435" mass="46646">MMGVQPQPRRRMTERSKLWLANYFDASSPLGVLRRIHALSISSDTLMTIALAGSLFFSISPGEARSKVTLYLLFTMAPFAVLAPLISPIIDRGPRIRRVVVILSGVTRFVGVFLMIFELRSLLIFPLALINLVASKAYLVSKSSLIPELLDGDSRSELGSLVRTNANITLLAAVSGAIAGLIGAGILKTPFLGAQWDLIIELFPLSVFIYESRALIRHLPLRSVEQPKARPARRRHPSGPAYAMTLTLSLLMSVLRGQVGFFVFLLAFALKGAHSPTWLYGVALVASSVGSALATQVTPLIRRKFGETTIVIIGTVAIAAVAITAATMHIGVAGAILIAFVLGVAAGGAKIAFDASVQTAMAKHEYGRLFARYESYFQLSWVLGAFVATLADLTLSNGEAFLGATALLALASYVIAISALRHSGEEPDAEDPEWL</sequence>
<dbReference type="Proteomes" id="UP001560267">
    <property type="component" value="Unassembled WGS sequence"/>
</dbReference>
<dbReference type="Gene3D" id="1.20.1250.20">
    <property type="entry name" value="MFS general substrate transporter like domains"/>
    <property type="match status" value="1"/>
</dbReference>
<comment type="subcellular location">
    <subcellularLocation>
        <location evidence="1">Cell membrane</location>
        <topology evidence="1">Multi-pass membrane protein</topology>
    </subcellularLocation>
</comment>
<dbReference type="EMBL" id="JBFSHR010000017">
    <property type="protein sequence ID" value="MEX6429471.1"/>
    <property type="molecule type" value="Genomic_DNA"/>
</dbReference>
<accession>A0ABV3Y1N2</accession>
<keyword evidence="8" id="KW-1185">Reference proteome</keyword>
<feature type="transmembrane region" description="Helical" evidence="6">
    <location>
        <begin position="310"/>
        <end position="330"/>
    </location>
</feature>
<evidence type="ECO:0000256" key="6">
    <source>
        <dbReference type="SAM" id="Phobius"/>
    </source>
</evidence>
<comment type="caution">
    <text evidence="7">The sequence shown here is derived from an EMBL/GenBank/DDBJ whole genome shotgun (WGS) entry which is preliminary data.</text>
</comment>
<feature type="transmembrane region" description="Helical" evidence="6">
    <location>
        <begin position="401"/>
        <end position="420"/>
    </location>
</feature>
<dbReference type="SUPFAM" id="SSF103473">
    <property type="entry name" value="MFS general substrate transporter"/>
    <property type="match status" value="1"/>
</dbReference>
<gene>
    <name evidence="7" type="ORF">AB6A68_06405</name>
</gene>
<evidence type="ECO:0000256" key="3">
    <source>
        <dbReference type="ARBA" id="ARBA00022692"/>
    </source>
</evidence>
<name>A0ABV3Y1N2_9ACTN</name>
<feature type="transmembrane region" description="Helical" evidence="6">
    <location>
        <begin position="36"/>
        <end position="57"/>
    </location>
</feature>
<evidence type="ECO:0000313" key="8">
    <source>
        <dbReference type="Proteomes" id="UP001560267"/>
    </source>
</evidence>
<dbReference type="PANTHER" id="PTHR23513">
    <property type="entry name" value="INTEGRAL MEMBRANE EFFLUX PROTEIN-RELATED"/>
    <property type="match status" value="1"/>
</dbReference>
<keyword evidence="3 6" id="KW-0812">Transmembrane</keyword>
<evidence type="ECO:0000256" key="2">
    <source>
        <dbReference type="ARBA" id="ARBA00022475"/>
    </source>
</evidence>
<dbReference type="RefSeq" id="WP_369084431.1">
    <property type="nucleotide sequence ID" value="NZ_JBFSHR010000017.1"/>
</dbReference>
<feature type="transmembrane region" description="Helical" evidence="6">
    <location>
        <begin position="69"/>
        <end position="87"/>
    </location>
</feature>
<proteinExistence type="predicted"/>
<dbReference type="Pfam" id="PF07690">
    <property type="entry name" value="MFS_1"/>
    <property type="match status" value="1"/>
</dbReference>
<protein>
    <submittedName>
        <fullName evidence="7">MFS transporter</fullName>
    </submittedName>
</protein>
<evidence type="ECO:0000313" key="7">
    <source>
        <dbReference type="EMBL" id="MEX6429471.1"/>
    </source>
</evidence>
<keyword evidence="5 6" id="KW-0472">Membrane</keyword>